<feature type="region of interest" description="Disordered" evidence="1">
    <location>
        <begin position="290"/>
        <end position="320"/>
    </location>
</feature>
<proteinExistence type="predicted"/>
<feature type="compositionally biased region" description="Polar residues" evidence="1">
    <location>
        <begin position="123"/>
        <end position="138"/>
    </location>
</feature>
<feature type="compositionally biased region" description="Basic and acidic residues" evidence="1">
    <location>
        <begin position="139"/>
        <end position="150"/>
    </location>
</feature>
<feature type="compositionally biased region" description="Basic and acidic residues" evidence="1">
    <location>
        <begin position="301"/>
        <end position="314"/>
    </location>
</feature>
<evidence type="ECO:0000313" key="3">
    <source>
        <dbReference type="Proteomes" id="UP000707731"/>
    </source>
</evidence>
<sequence length="320" mass="36202">MVEAVARKTFEAYLLTESAGADYHTGRDARVSLARLQAATHRQRSTVLRCRRLTRKLGTRTTVFTGRHRTREERLDSHKRQDRSRGWASVAALHESVVLPVDNSHVEKLLDQGFGTPPERSEGSSFLSRQKSVTSPTTMRDRASRCLDKSGRRRTPRAYDQRAVKLVARMHRDERFPLWVRMTSRGQLTAVVTRKAVAGWDVDDIYGALEEVRIGGRAPITRPDNPAGYLSWLLRQIPDDVPPARLDRAREVAATEVEHATWRRELEQMRQARTTATGMNAAARATRDALATRTHGQAAARAREAEQARRELAQKARNGR</sequence>
<accession>A0ABS0DIJ3</accession>
<comment type="caution">
    <text evidence="2">The sequence shown here is derived from an EMBL/GenBank/DDBJ whole genome shotgun (WGS) entry which is preliminary data.</text>
</comment>
<keyword evidence="3" id="KW-1185">Reference proteome</keyword>
<gene>
    <name evidence="2" type="ORF">IU449_27640</name>
</gene>
<dbReference type="RefSeq" id="WP_195005113.1">
    <property type="nucleotide sequence ID" value="NZ_JADLQN010000011.1"/>
</dbReference>
<evidence type="ECO:0000256" key="1">
    <source>
        <dbReference type="SAM" id="MobiDB-lite"/>
    </source>
</evidence>
<reference evidence="2 3" key="1">
    <citation type="submission" date="2020-10" db="EMBL/GenBank/DDBJ databases">
        <title>Identification of Nocardia species via Next-generation sequencing and recognition of intraspecies genetic diversity.</title>
        <authorList>
            <person name="Li P."/>
            <person name="Li P."/>
            <person name="Lu B."/>
        </authorList>
    </citation>
    <scope>NUCLEOTIDE SEQUENCE [LARGE SCALE GENOMIC DNA]</scope>
    <source>
        <strain evidence="2 3">BJ06-0143</strain>
    </source>
</reference>
<organism evidence="2 3">
    <name type="scientific">Nocardia higoensis</name>
    <dbReference type="NCBI Taxonomy" id="228599"/>
    <lineage>
        <taxon>Bacteria</taxon>
        <taxon>Bacillati</taxon>
        <taxon>Actinomycetota</taxon>
        <taxon>Actinomycetes</taxon>
        <taxon>Mycobacteriales</taxon>
        <taxon>Nocardiaceae</taxon>
        <taxon>Nocardia</taxon>
    </lineage>
</organism>
<feature type="compositionally biased region" description="Low complexity" evidence="1">
    <location>
        <begin position="290"/>
        <end position="300"/>
    </location>
</feature>
<feature type="compositionally biased region" description="Basic and acidic residues" evidence="1">
    <location>
        <begin position="70"/>
        <end position="85"/>
    </location>
</feature>
<evidence type="ECO:0000313" key="2">
    <source>
        <dbReference type="EMBL" id="MBF6358275.1"/>
    </source>
</evidence>
<feature type="region of interest" description="Disordered" evidence="1">
    <location>
        <begin position="66"/>
        <end position="85"/>
    </location>
</feature>
<dbReference type="Proteomes" id="UP000707731">
    <property type="component" value="Unassembled WGS sequence"/>
</dbReference>
<protein>
    <recommendedName>
        <fullName evidence="4">Replication protein</fullName>
    </recommendedName>
</protein>
<feature type="region of interest" description="Disordered" evidence="1">
    <location>
        <begin position="112"/>
        <end position="157"/>
    </location>
</feature>
<evidence type="ECO:0008006" key="4">
    <source>
        <dbReference type="Google" id="ProtNLM"/>
    </source>
</evidence>
<name>A0ABS0DIJ3_9NOCA</name>
<dbReference type="EMBL" id="JADLQN010000011">
    <property type="protein sequence ID" value="MBF6358275.1"/>
    <property type="molecule type" value="Genomic_DNA"/>
</dbReference>